<dbReference type="GO" id="GO:0000290">
    <property type="term" value="P:deadenylation-dependent decapping of nuclear-transcribed mRNA"/>
    <property type="evidence" value="ECO:0007669"/>
    <property type="project" value="InterPro"/>
</dbReference>
<proteinExistence type="inferred from homology"/>
<dbReference type="PANTHER" id="PTHR16290:SF25">
    <property type="entry name" value="WH1 DOMAIN-CONTAINING PROTEIN"/>
    <property type="match status" value="1"/>
</dbReference>
<comment type="subcellular location">
    <subcellularLocation>
        <location evidence="1">Cytoplasm</location>
    </subcellularLocation>
</comment>
<evidence type="ECO:0000313" key="6">
    <source>
        <dbReference type="Proteomes" id="UP000032180"/>
    </source>
</evidence>
<organism evidence="5 6">
    <name type="scientific">Leersia perrieri</name>
    <dbReference type="NCBI Taxonomy" id="77586"/>
    <lineage>
        <taxon>Eukaryota</taxon>
        <taxon>Viridiplantae</taxon>
        <taxon>Streptophyta</taxon>
        <taxon>Embryophyta</taxon>
        <taxon>Tracheophyta</taxon>
        <taxon>Spermatophyta</taxon>
        <taxon>Magnoliopsida</taxon>
        <taxon>Liliopsida</taxon>
        <taxon>Poales</taxon>
        <taxon>Poaceae</taxon>
        <taxon>BOP clade</taxon>
        <taxon>Oryzoideae</taxon>
        <taxon>Oryzeae</taxon>
        <taxon>Oryzinae</taxon>
        <taxon>Leersia</taxon>
    </lineage>
</organism>
<name>A0A0D9W149_9ORYZ</name>
<dbReference type="InterPro" id="IPR011993">
    <property type="entry name" value="PH-like_dom_sf"/>
</dbReference>
<dbReference type="Pfam" id="PF06058">
    <property type="entry name" value="DCP1"/>
    <property type="match status" value="1"/>
</dbReference>
<keyword evidence="3" id="KW-0963">Cytoplasm</keyword>
<dbReference type="Proteomes" id="UP000032180">
    <property type="component" value="Chromosome 3"/>
</dbReference>
<evidence type="ECO:0000256" key="2">
    <source>
        <dbReference type="ARBA" id="ARBA00008778"/>
    </source>
</evidence>
<accession>A0A0D9W149</accession>
<dbReference type="EnsemblPlants" id="LPERR03G34280.1">
    <property type="protein sequence ID" value="LPERR03G34280.1"/>
    <property type="gene ID" value="LPERR03G34280"/>
</dbReference>
<evidence type="ECO:0000313" key="5">
    <source>
        <dbReference type="EnsemblPlants" id="LPERR03G34280.1"/>
    </source>
</evidence>
<comment type="similarity">
    <text evidence="2">Belongs to the DCP1 family.</text>
</comment>
<dbReference type="GO" id="GO:0000932">
    <property type="term" value="C:P-body"/>
    <property type="evidence" value="ECO:0007669"/>
    <property type="project" value="TreeGrafter"/>
</dbReference>
<dbReference type="GO" id="GO:0008047">
    <property type="term" value="F:enzyme activator activity"/>
    <property type="evidence" value="ECO:0007669"/>
    <property type="project" value="InterPro"/>
</dbReference>
<feature type="region of interest" description="Disordered" evidence="4">
    <location>
        <begin position="1"/>
        <end position="20"/>
    </location>
</feature>
<dbReference type="Gramene" id="LPERR03G34280.1">
    <property type="protein sequence ID" value="LPERR03G34280.1"/>
    <property type="gene ID" value="LPERR03G34280"/>
</dbReference>
<dbReference type="Gene3D" id="2.30.29.30">
    <property type="entry name" value="Pleckstrin-homology domain (PH domain)/Phosphotyrosine-binding domain (PTB)"/>
    <property type="match status" value="1"/>
</dbReference>
<dbReference type="eggNOG" id="KOG2868">
    <property type="taxonomic scope" value="Eukaryota"/>
</dbReference>
<dbReference type="STRING" id="77586.A0A0D9W149"/>
<reference evidence="5 6" key="1">
    <citation type="submission" date="2012-08" db="EMBL/GenBank/DDBJ databases">
        <title>Oryza genome evolution.</title>
        <authorList>
            <person name="Wing R.A."/>
        </authorList>
    </citation>
    <scope>NUCLEOTIDE SEQUENCE</scope>
</reference>
<dbReference type="GO" id="GO:0031087">
    <property type="term" value="P:deadenylation-independent decapping of nuclear-transcribed mRNA"/>
    <property type="evidence" value="ECO:0007669"/>
    <property type="project" value="TreeGrafter"/>
</dbReference>
<evidence type="ECO:0008006" key="7">
    <source>
        <dbReference type="Google" id="ProtNLM"/>
    </source>
</evidence>
<dbReference type="InterPro" id="IPR010334">
    <property type="entry name" value="Dcp1"/>
</dbReference>
<evidence type="ECO:0000256" key="1">
    <source>
        <dbReference type="ARBA" id="ARBA00004496"/>
    </source>
</evidence>
<dbReference type="PANTHER" id="PTHR16290">
    <property type="entry name" value="TRANSCRIPTION FACTOR SMIF DECAPPING ENZYME DCP1"/>
    <property type="match status" value="1"/>
</dbReference>
<dbReference type="GO" id="GO:0003729">
    <property type="term" value="F:mRNA binding"/>
    <property type="evidence" value="ECO:0007669"/>
    <property type="project" value="TreeGrafter"/>
</dbReference>
<dbReference type="SUPFAM" id="SSF50729">
    <property type="entry name" value="PH domain-like"/>
    <property type="match status" value="1"/>
</dbReference>
<protein>
    <recommendedName>
        <fullName evidence="7">WH1 domain-containing protein</fullName>
    </recommendedName>
</protein>
<dbReference type="FunFam" id="2.30.29.30:FF:000159">
    <property type="entry name" value="mRNA-decapping enzyme-like protein"/>
    <property type="match status" value="1"/>
</dbReference>
<evidence type="ECO:0000256" key="4">
    <source>
        <dbReference type="SAM" id="MobiDB-lite"/>
    </source>
</evidence>
<sequence>MARGGSEWRRRSKVTPDLARDQEGTRTLNLTVLRRVDPAVADILMTAAHVVLYSFDDTKYQWSRKPVEGSLFIIKRNAQPRFQFVVMNRKNTENLTEDLLGGFEYEIQVPYIMYRNAAQETTGIWFFDPQECKQVGRLFSRIHNAFSRVSPRAGVSTTKSEFGDPEVVPAVSSNEDTIKLSTSSIMVPNDAEYKFLSAPPKAAAYVGATMDEANAIQSNKSVGMFHPSTHASPRAIPPQSPAIQSNKSVGIFHSSSHASPRAIPPPSLAIQSNKSAGMVCSSSHASPFAIPPQSPATHSNKSVGMVHSSTRASPSAISTQSPALHGLHPSQISSVPVMPLDAHRSSSTSIQPTNLANPLFFPPPMPSLQTASHAASSLCSTVPLHPPITVQQPQSAPLHQPVSLPTASSIPPYGMPLLQPFPPPNPSPFLTSGVSNGPVITRDQLKDGLLSLCQVACR</sequence>
<dbReference type="CDD" id="cd13182">
    <property type="entry name" value="EVH1-like_Dcp1"/>
    <property type="match status" value="1"/>
</dbReference>
<keyword evidence="6" id="KW-1185">Reference proteome</keyword>
<dbReference type="HOGENOM" id="CLU_058542_1_0_1"/>
<reference evidence="6" key="2">
    <citation type="submission" date="2013-12" db="EMBL/GenBank/DDBJ databases">
        <authorList>
            <person name="Yu Y."/>
            <person name="Lee S."/>
            <person name="de Baynast K."/>
            <person name="Wissotski M."/>
            <person name="Liu L."/>
            <person name="Talag J."/>
            <person name="Goicoechea J."/>
            <person name="Angelova A."/>
            <person name="Jetty R."/>
            <person name="Kudrna D."/>
            <person name="Golser W."/>
            <person name="Rivera L."/>
            <person name="Zhang J."/>
            <person name="Wing R."/>
        </authorList>
    </citation>
    <scope>NUCLEOTIDE SEQUENCE</scope>
</reference>
<reference evidence="5" key="3">
    <citation type="submission" date="2015-04" db="UniProtKB">
        <authorList>
            <consortium name="EnsemblPlants"/>
        </authorList>
    </citation>
    <scope>IDENTIFICATION</scope>
</reference>
<evidence type="ECO:0000256" key="3">
    <source>
        <dbReference type="ARBA" id="ARBA00022490"/>
    </source>
</evidence>
<dbReference type="AlphaFoldDB" id="A0A0D9W149"/>